<gene>
    <name evidence="3" type="primary">pglI</name>
    <name evidence="3" type="ORF">NBC122_01554</name>
</gene>
<dbReference type="CDD" id="cd00761">
    <property type="entry name" value="Glyco_tranf_GTA_type"/>
    <property type="match status" value="1"/>
</dbReference>
<keyword evidence="4" id="KW-1185">Reference proteome</keyword>
<dbReference type="InterPro" id="IPR001173">
    <property type="entry name" value="Glyco_trans_2-like"/>
</dbReference>
<protein>
    <submittedName>
        <fullName evidence="3">GalNAc(5)-diNAcBac-PP-undecaprenol beta-1,3-glucosyltransferase</fullName>
        <ecNumber evidence="3">2.4.1.293</ecNumber>
    </submittedName>
</protein>
<dbReference type="EMBL" id="CP037954">
    <property type="protein sequence ID" value="QBO58369.1"/>
    <property type="molecule type" value="Genomic_DNA"/>
</dbReference>
<dbReference type="RefSeq" id="WP_133439809.1">
    <property type="nucleotide sequence ID" value="NZ_CP037954.1"/>
</dbReference>
<feature type="domain" description="Glycosyltransferase 2-like" evidence="2">
    <location>
        <begin position="5"/>
        <end position="109"/>
    </location>
</feature>
<dbReference type="AlphaFoldDB" id="A0A4P6ZFS1"/>
<organism evidence="3 4">
    <name type="scientific">Chryseobacterium salivictor</name>
    <dbReference type="NCBI Taxonomy" id="2547600"/>
    <lineage>
        <taxon>Bacteria</taxon>
        <taxon>Pseudomonadati</taxon>
        <taxon>Bacteroidota</taxon>
        <taxon>Flavobacteriia</taxon>
        <taxon>Flavobacteriales</taxon>
        <taxon>Weeksellaceae</taxon>
        <taxon>Chryseobacterium group</taxon>
        <taxon>Chryseobacterium</taxon>
    </lineage>
</organism>
<dbReference type="InterPro" id="IPR029044">
    <property type="entry name" value="Nucleotide-diphossugar_trans"/>
</dbReference>
<dbReference type="PANTHER" id="PTHR43685:SF11">
    <property type="entry name" value="GLYCOSYLTRANSFERASE TAGX-RELATED"/>
    <property type="match status" value="1"/>
</dbReference>
<evidence type="ECO:0000313" key="4">
    <source>
        <dbReference type="Proteomes" id="UP000294419"/>
    </source>
</evidence>
<sequence length="298" mass="33899">MKALTIFTPSYNRAHLLPRIYTCLKDQTCQDFIWLIVDDGSVDDTRQVVAAFIQEDTIEIQYIAQENQGMHGAHNTAYENIITPLNTCIDSDDYLPTDAVEKILRKWETVEHKEKYSGLVGLDADLKGNLIGSPFRTETTTLEDFYLQGGTGDKKLVYRTAVMQQYPPYPLFPGEKYVGLGYKYQLADQDFELVTLNEILVLVDYQPGGSSNNMFRQYYNNPRGFAFIRKQGMVLSKSPVKRFKDAVHYVSSSLLSGNRKFIAESPRKAMTVLAFPLGLVLYAIVLFKNRKVINSNEL</sequence>
<keyword evidence="3" id="KW-0808">Transferase</keyword>
<reference evidence="3 4" key="1">
    <citation type="submission" date="2019-03" db="EMBL/GenBank/DDBJ databases">
        <authorList>
            <person name="Kim H."/>
            <person name="Yu S.-M."/>
        </authorList>
    </citation>
    <scope>NUCLEOTIDE SEQUENCE [LARGE SCALE GENOMIC DNA]</scope>
    <source>
        <strain evidence="3 4">NBC122</strain>
    </source>
</reference>
<dbReference type="Proteomes" id="UP000294419">
    <property type="component" value="Chromosome"/>
</dbReference>
<name>A0A4P6ZFS1_9FLAO</name>
<dbReference type="Pfam" id="PF00535">
    <property type="entry name" value="Glycos_transf_2"/>
    <property type="match status" value="1"/>
</dbReference>
<proteinExistence type="predicted"/>
<accession>A0A4P6ZFS1</accession>
<evidence type="ECO:0000256" key="1">
    <source>
        <dbReference type="SAM" id="Phobius"/>
    </source>
</evidence>
<dbReference type="SUPFAM" id="SSF53448">
    <property type="entry name" value="Nucleotide-diphospho-sugar transferases"/>
    <property type="match status" value="1"/>
</dbReference>
<evidence type="ECO:0000259" key="2">
    <source>
        <dbReference type="Pfam" id="PF00535"/>
    </source>
</evidence>
<dbReference type="OrthoDB" id="9810303at2"/>
<evidence type="ECO:0000313" key="3">
    <source>
        <dbReference type="EMBL" id="QBO58369.1"/>
    </source>
</evidence>
<dbReference type="Gene3D" id="3.90.550.10">
    <property type="entry name" value="Spore Coat Polysaccharide Biosynthesis Protein SpsA, Chain A"/>
    <property type="match status" value="1"/>
</dbReference>
<keyword evidence="1" id="KW-0472">Membrane</keyword>
<keyword evidence="1" id="KW-1133">Transmembrane helix</keyword>
<dbReference type="InterPro" id="IPR050834">
    <property type="entry name" value="Glycosyltransf_2"/>
</dbReference>
<keyword evidence="1" id="KW-0812">Transmembrane</keyword>
<dbReference type="GO" id="GO:0016757">
    <property type="term" value="F:glycosyltransferase activity"/>
    <property type="evidence" value="ECO:0007669"/>
    <property type="project" value="UniProtKB-KW"/>
</dbReference>
<dbReference type="KEGG" id="csal:NBC122_01554"/>
<dbReference type="EC" id="2.4.1.293" evidence="3"/>
<dbReference type="PANTHER" id="PTHR43685">
    <property type="entry name" value="GLYCOSYLTRANSFERASE"/>
    <property type="match status" value="1"/>
</dbReference>
<feature type="transmembrane region" description="Helical" evidence="1">
    <location>
        <begin position="269"/>
        <end position="287"/>
    </location>
</feature>
<keyword evidence="3" id="KW-0328">Glycosyltransferase</keyword>